<name>A0ABT1IGP0_9PSEU</name>
<organism evidence="1 2">
    <name type="scientific">Actinokineospora diospyrosa</name>
    <dbReference type="NCBI Taxonomy" id="103728"/>
    <lineage>
        <taxon>Bacteria</taxon>
        <taxon>Bacillati</taxon>
        <taxon>Actinomycetota</taxon>
        <taxon>Actinomycetes</taxon>
        <taxon>Pseudonocardiales</taxon>
        <taxon>Pseudonocardiaceae</taxon>
        <taxon>Actinokineospora</taxon>
    </lineage>
</organism>
<dbReference type="EMBL" id="JAMTCO010000010">
    <property type="protein sequence ID" value="MCP2271807.1"/>
    <property type="molecule type" value="Genomic_DNA"/>
</dbReference>
<sequence>MAPPSPSVRGLGWRVVVHNVFCCPQALVADPVLSGFIDRLYIGGYCGR</sequence>
<protein>
    <submittedName>
        <fullName evidence="1">Uncharacterized protein</fullName>
    </submittedName>
</protein>
<accession>A0ABT1IGP0</accession>
<dbReference type="Proteomes" id="UP001205185">
    <property type="component" value="Unassembled WGS sequence"/>
</dbReference>
<keyword evidence="2" id="KW-1185">Reference proteome</keyword>
<evidence type="ECO:0000313" key="2">
    <source>
        <dbReference type="Proteomes" id="UP001205185"/>
    </source>
</evidence>
<gene>
    <name evidence="1" type="ORF">LV75_004321</name>
</gene>
<reference evidence="1 2" key="1">
    <citation type="submission" date="2022-06" db="EMBL/GenBank/DDBJ databases">
        <title>Genomic Encyclopedia of Archaeal and Bacterial Type Strains, Phase II (KMG-II): from individual species to whole genera.</title>
        <authorList>
            <person name="Goeker M."/>
        </authorList>
    </citation>
    <scope>NUCLEOTIDE SEQUENCE [LARGE SCALE GENOMIC DNA]</scope>
    <source>
        <strain evidence="1 2">DSM 44255</strain>
    </source>
</reference>
<evidence type="ECO:0000313" key="1">
    <source>
        <dbReference type="EMBL" id="MCP2271807.1"/>
    </source>
</evidence>
<comment type="caution">
    <text evidence="1">The sequence shown here is derived from an EMBL/GenBank/DDBJ whole genome shotgun (WGS) entry which is preliminary data.</text>
</comment>
<proteinExistence type="predicted"/>